<keyword evidence="2" id="KW-1185">Reference proteome</keyword>
<organism evidence="1 2">
    <name type="scientific">Deinococcus rhizophilus</name>
    <dbReference type="NCBI Taxonomy" id="3049544"/>
    <lineage>
        <taxon>Bacteria</taxon>
        <taxon>Thermotogati</taxon>
        <taxon>Deinococcota</taxon>
        <taxon>Deinococci</taxon>
        <taxon>Deinococcales</taxon>
        <taxon>Deinococcaceae</taxon>
        <taxon>Deinococcus</taxon>
    </lineage>
</organism>
<sequence length="85" mass="8690">MTGRRGRLARLEARRRDGGGDMVGIFEADVGAGLWREAGGQGRTLPLSPEDFGEGGRLEGAGGALLMLAPAGGSKVIANVRAADL</sequence>
<dbReference type="Proteomes" id="UP001302059">
    <property type="component" value="Unassembled WGS sequence"/>
</dbReference>
<comment type="caution">
    <text evidence="1">The sequence shown here is derived from an EMBL/GenBank/DDBJ whole genome shotgun (WGS) entry which is preliminary data.</text>
</comment>
<accession>A0ABT7JDH2</accession>
<dbReference type="RefSeq" id="WP_285521142.1">
    <property type="nucleotide sequence ID" value="NZ_JASNGB010000012.1"/>
</dbReference>
<proteinExistence type="predicted"/>
<evidence type="ECO:0000313" key="2">
    <source>
        <dbReference type="Proteomes" id="UP001302059"/>
    </source>
</evidence>
<name>A0ABT7JDH2_9DEIO</name>
<reference evidence="1 2" key="1">
    <citation type="submission" date="2023-05" db="EMBL/GenBank/DDBJ databases">
        <authorList>
            <person name="Gao F."/>
        </authorList>
    </citation>
    <scope>NUCLEOTIDE SEQUENCE [LARGE SCALE GENOMIC DNA]</scope>
    <source>
        <strain evidence="1 2">MIMF12</strain>
    </source>
</reference>
<evidence type="ECO:0000313" key="1">
    <source>
        <dbReference type="EMBL" id="MDL2343101.1"/>
    </source>
</evidence>
<gene>
    <name evidence="1" type="ORF">QOL99_02940</name>
</gene>
<dbReference type="EMBL" id="JASNGB010000012">
    <property type="protein sequence ID" value="MDL2343101.1"/>
    <property type="molecule type" value="Genomic_DNA"/>
</dbReference>
<protein>
    <submittedName>
        <fullName evidence="1">Uncharacterized protein</fullName>
    </submittedName>
</protein>